<organism evidence="1 2">
    <name type="scientific">Rhododendron molle</name>
    <name type="common">Chinese azalea</name>
    <name type="synonym">Azalea mollis</name>
    <dbReference type="NCBI Taxonomy" id="49168"/>
    <lineage>
        <taxon>Eukaryota</taxon>
        <taxon>Viridiplantae</taxon>
        <taxon>Streptophyta</taxon>
        <taxon>Embryophyta</taxon>
        <taxon>Tracheophyta</taxon>
        <taxon>Spermatophyta</taxon>
        <taxon>Magnoliopsida</taxon>
        <taxon>eudicotyledons</taxon>
        <taxon>Gunneridae</taxon>
        <taxon>Pentapetalae</taxon>
        <taxon>asterids</taxon>
        <taxon>Ericales</taxon>
        <taxon>Ericaceae</taxon>
        <taxon>Ericoideae</taxon>
        <taxon>Rhodoreae</taxon>
        <taxon>Rhododendron</taxon>
    </lineage>
</organism>
<sequence>MLRRPRFEWNPNENKLVVENEIWNEFIQDHRHLRYFRDKQFLNFNRWAYCFVC</sequence>
<accession>A0ACC0NCZ9</accession>
<proteinExistence type="predicted"/>
<reference evidence="1" key="1">
    <citation type="submission" date="2022-02" db="EMBL/GenBank/DDBJ databases">
        <title>Plant Genome Project.</title>
        <authorList>
            <person name="Zhang R.-G."/>
        </authorList>
    </citation>
    <scope>NUCLEOTIDE SEQUENCE</scope>
    <source>
        <strain evidence="1">AT1</strain>
    </source>
</reference>
<dbReference type="EMBL" id="CM046393">
    <property type="protein sequence ID" value="KAI8551100.1"/>
    <property type="molecule type" value="Genomic_DNA"/>
</dbReference>
<dbReference type="Proteomes" id="UP001062846">
    <property type="component" value="Chromosome 6"/>
</dbReference>
<evidence type="ECO:0000313" key="2">
    <source>
        <dbReference type="Proteomes" id="UP001062846"/>
    </source>
</evidence>
<keyword evidence="2" id="KW-1185">Reference proteome</keyword>
<evidence type="ECO:0000313" key="1">
    <source>
        <dbReference type="EMBL" id="KAI8551100.1"/>
    </source>
</evidence>
<gene>
    <name evidence="1" type="ORF">RHMOL_Rhmol06G0158700</name>
</gene>
<protein>
    <submittedName>
        <fullName evidence="1">Uncharacterized protein</fullName>
    </submittedName>
</protein>
<name>A0ACC0NCZ9_RHOML</name>
<comment type="caution">
    <text evidence="1">The sequence shown here is derived from an EMBL/GenBank/DDBJ whole genome shotgun (WGS) entry which is preliminary data.</text>
</comment>